<evidence type="ECO:0000256" key="1">
    <source>
        <dbReference type="SAM" id="Phobius"/>
    </source>
</evidence>
<proteinExistence type="predicted"/>
<protein>
    <recommendedName>
        <fullName evidence="4">Dehydrogenase/reductase SDR family member 1</fullName>
    </recommendedName>
</protein>
<keyword evidence="1" id="KW-1133">Transmembrane helix</keyword>
<sequence>MSKHPTSDDRQAPKLIGGETLSSFRTSSKMSLSGRVCIVTGASRGIGRGIALQLGEAGATVYITGRKLVDSQGDPTAGTLKATASEVESRGGKCIPVQCDHSKDEEIAALFEKVKTEQNGRLDILVNNAYAAVQAISEYMGKPFWEQPLSMWDTVNNVGLRNHYMCTVYAAKMMVPRKSGLIVNISSAGGLAYLFNVAYGIGKEACDRMAADCAVELRKHNVAHVSIWPGPVITEHVDDMLKASQNAKQKQMFEGAESVEFTGKCIVSLAKDPNLMSKSGRILMTPELGREYNLVDVDGRVIDSMRQINWLLGRNPSTAWVQRWLPNFIKMPFWMFALKGSKF</sequence>
<dbReference type="PRINTS" id="PR00081">
    <property type="entry name" value="GDHRDH"/>
</dbReference>
<evidence type="ECO:0008006" key="4">
    <source>
        <dbReference type="Google" id="ProtNLM"/>
    </source>
</evidence>
<dbReference type="PANTHER" id="PTHR44147">
    <property type="entry name" value="DEHYDROGENASE/REDUCTASE SDR FAMILY MEMBER 1"/>
    <property type="match status" value="1"/>
</dbReference>
<dbReference type="OrthoDB" id="1933717at2759"/>
<dbReference type="InterPro" id="IPR036291">
    <property type="entry name" value="NAD(P)-bd_dom_sf"/>
</dbReference>
<organism evidence="2 3">
    <name type="scientific">Magallana gigas</name>
    <name type="common">Pacific oyster</name>
    <name type="synonym">Crassostrea gigas</name>
    <dbReference type="NCBI Taxonomy" id="29159"/>
    <lineage>
        <taxon>Eukaryota</taxon>
        <taxon>Metazoa</taxon>
        <taxon>Spiralia</taxon>
        <taxon>Lophotrochozoa</taxon>
        <taxon>Mollusca</taxon>
        <taxon>Bivalvia</taxon>
        <taxon>Autobranchia</taxon>
        <taxon>Pteriomorphia</taxon>
        <taxon>Ostreida</taxon>
        <taxon>Ostreoidea</taxon>
        <taxon>Ostreidae</taxon>
        <taxon>Magallana</taxon>
    </lineage>
</organism>
<feature type="transmembrane region" description="Helical" evidence="1">
    <location>
        <begin position="181"/>
        <end position="201"/>
    </location>
</feature>
<keyword evidence="1" id="KW-0472">Membrane</keyword>
<dbReference type="SUPFAM" id="SSF51735">
    <property type="entry name" value="NAD(P)-binding Rossmann-fold domains"/>
    <property type="match status" value="1"/>
</dbReference>
<accession>A0A8W8JSN0</accession>
<dbReference type="Proteomes" id="UP000005408">
    <property type="component" value="Unassembled WGS sequence"/>
</dbReference>
<dbReference type="OMA" id="QVYGFTD"/>
<dbReference type="PANTHER" id="PTHR44147:SF2">
    <property type="entry name" value="DEHYDROGENASE_REDUCTASE SDR FAMILY MEMBER 1"/>
    <property type="match status" value="1"/>
</dbReference>
<reference evidence="2" key="1">
    <citation type="submission" date="2022-08" db="UniProtKB">
        <authorList>
            <consortium name="EnsemblMetazoa"/>
        </authorList>
    </citation>
    <scope>IDENTIFICATION</scope>
    <source>
        <strain evidence="2">05x7-T-G4-1.051#20</strain>
    </source>
</reference>
<keyword evidence="1" id="KW-0812">Transmembrane</keyword>
<evidence type="ECO:0000313" key="3">
    <source>
        <dbReference type="Proteomes" id="UP000005408"/>
    </source>
</evidence>
<dbReference type="EnsemblMetazoa" id="G20761.15">
    <property type="protein sequence ID" value="G20761.15:cds"/>
    <property type="gene ID" value="G20761"/>
</dbReference>
<dbReference type="Gene3D" id="3.40.50.720">
    <property type="entry name" value="NAD(P)-binding Rossmann-like Domain"/>
    <property type="match status" value="1"/>
</dbReference>
<dbReference type="CDD" id="cd09763">
    <property type="entry name" value="DHRS1-like_SDR_c"/>
    <property type="match status" value="1"/>
</dbReference>
<keyword evidence="3" id="KW-1185">Reference proteome</keyword>
<dbReference type="AlphaFoldDB" id="A0A8W8JSN0"/>
<dbReference type="InterPro" id="IPR002347">
    <property type="entry name" value="SDR_fam"/>
</dbReference>
<name>A0A8W8JSN0_MAGGI</name>
<evidence type="ECO:0000313" key="2">
    <source>
        <dbReference type="EnsemblMetazoa" id="G20761.15:cds"/>
    </source>
</evidence>
<dbReference type="Pfam" id="PF00106">
    <property type="entry name" value="adh_short"/>
    <property type="match status" value="1"/>
</dbReference>